<dbReference type="SUPFAM" id="SSF53448">
    <property type="entry name" value="Nucleotide-diphospho-sugar transferases"/>
    <property type="match status" value="1"/>
</dbReference>
<feature type="domain" description="Glycosyltransferase 2-like" evidence="1">
    <location>
        <begin position="26"/>
        <end position="136"/>
    </location>
</feature>
<dbReference type="InterPro" id="IPR001173">
    <property type="entry name" value="Glyco_trans_2-like"/>
</dbReference>
<dbReference type="RefSeq" id="WP_088593463.1">
    <property type="nucleotide sequence ID" value="NZ_CP022022.1"/>
</dbReference>
<organism evidence="2 3">
    <name type="scientific">Capnocytophaga endodontalis</name>
    <dbReference type="NCBI Taxonomy" id="2708117"/>
    <lineage>
        <taxon>Bacteria</taxon>
        <taxon>Pseudomonadati</taxon>
        <taxon>Bacteroidota</taxon>
        <taxon>Flavobacteriia</taxon>
        <taxon>Flavobacteriales</taxon>
        <taxon>Flavobacteriaceae</taxon>
        <taxon>Capnocytophaga</taxon>
    </lineage>
</organism>
<dbReference type="CDD" id="cd00761">
    <property type="entry name" value="Glyco_tranf_GTA_type"/>
    <property type="match status" value="1"/>
</dbReference>
<accession>A0A1Z4BLY9</accession>
<proteinExistence type="predicted"/>
<evidence type="ECO:0000259" key="1">
    <source>
        <dbReference type="Pfam" id="PF00535"/>
    </source>
</evidence>
<evidence type="ECO:0000313" key="2">
    <source>
        <dbReference type="EMBL" id="ASF42299.1"/>
    </source>
</evidence>
<dbReference type="InterPro" id="IPR029044">
    <property type="entry name" value="Nucleotide-diphossugar_trans"/>
</dbReference>
<protein>
    <submittedName>
        <fullName evidence="2">Glycosyl transferase family 2</fullName>
    </submittedName>
</protein>
<dbReference type="GO" id="GO:0016740">
    <property type="term" value="F:transferase activity"/>
    <property type="evidence" value="ECO:0007669"/>
    <property type="project" value="UniProtKB-KW"/>
</dbReference>
<dbReference type="Gene3D" id="3.90.550.10">
    <property type="entry name" value="Spore Coat Polysaccharide Biosynthesis Protein SpsA, Chain A"/>
    <property type="match status" value="1"/>
</dbReference>
<reference evidence="3" key="1">
    <citation type="submission" date="2017-06" db="EMBL/GenBank/DDBJ databases">
        <title>Complete genome sequence of Capnocytophaga sp. KCOM 1579 (=ChDC OS43) isolated from a human refractory periapical abscess lesion.</title>
        <authorList>
            <person name="Kook J.-K."/>
            <person name="Park S.-N."/>
            <person name="Lim Y.K."/>
            <person name="Roh H."/>
        </authorList>
    </citation>
    <scope>NUCLEOTIDE SEQUENCE [LARGE SCALE GENOMIC DNA]</scope>
    <source>
        <strain evidence="3">ChDC OS43</strain>
    </source>
</reference>
<dbReference type="KEGG" id="capn:CBG49_03920"/>
<dbReference type="InterPro" id="IPR050834">
    <property type="entry name" value="Glycosyltransf_2"/>
</dbReference>
<sequence length="334" mass="39515">MRYTAVTHIPSIAIKQGVVPEGAQITIAIPTYKRAHLLRETLESCLAQQTNCPFAIMVVDNNPERECETEQLLREYKAIPNLFYYKNTENVGMTGNWNKLFELSQTNFVVMLHDDDLINPSYIEKIYDVLKLYKYNVNAIYVQHFLFTHISEISIKESNKNYRVIPLKPFDYIFGVFSTISGVCFNKKVAVKLNGFDDTHYPLMDYMFSYSITKETKVLKIVGVPLLMYRCDENVSSTAENTFKLIDEYKKTTDIILLDYPFYKKLYPSFFKYLIKKNVIEEQKRVFNTQDPRLDEKYNEITKSITPYDKIVYLFWRILRKVNFFSKRLYQKRI</sequence>
<dbReference type="EMBL" id="CP022022">
    <property type="protein sequence ID" value="ASF42299.1"/>
    <property type="molecule type" value="Genomic_DNA"/>
</dbReference>
<keyword evidence="3" id="KW-1185">Reference proteome</keyword>
<name>A0A1Z4BLY9_9FLAO</name>
<dbReference type="Proteomes" id="UP000197007">
    <property type="component" value="Chromosome"/>
</dbReference>
<dbReference type="PANTHER" id="PTHR43685">
    <property type="entry name" value="GLYCOSYLTRANSFERASE"/>
    <property type="match status" value="1"/>
</dbReference>
<gene>
    <name evidence="2" type="ORF">CBG49_03920</name>
</gene>
<dbReference type="Pfam" id="PF00535">
    <property type="entry name" value="Glycos_transf_2"/>
    <property type="match status" value="1"/>
</dbReference>
<keyword evidence="2" id="KW-0808">Transferase</keyword>
<dbReference type="PANTHER" id="PTHR43685:SF2">
    <property type="entry name" value="GLYCOSYLTRANSFERASE 2-LIKE DOMAIN-CONTAINING PROTEIN"/>
    <property type="match status" value="1"/>
</dbReference>
<dbReference type="AlphaFoldDB" id="A0A1Z4BLY9"/>
<evidence type="ECO:0000313" key="3">
    <source>
        <dbReference type="Proteomes" id="UP000197007"/>
    </source>
</evidence>